<dbReference type="RefSeq" id="WP_310919289.1">
    <property type="nucleotide sequence ID" value="NZ_JAMQON010000002.1"/>
</dbReference>
<proteinExistence type="predicted"/>
<evidence type="ECO:0000256" key="2">
    <source>
        <dbReference type="SAM" id="Phobius"/>
    </source>
</evidence>
<evidence type="ECO:0000313" key="3">
    <source>
        <dbReference type="EMBL" id="MDS0259668.1"/>
    </source>
</evidence>
<evidence type="ECO:0008006" key="5">
    <source>
        <dbReference type="Google" id="ProtNLM"/>
    </source>
</evidence>
<keyword evidence="2" id="KW-0472">Membrane</keyword>
<feature type="region of interest" description="Disordered" evidence="1">
    <location>
        <begin position="1"/>
        <end position="39"/>
    </location>
</feature>
<comment type="caution">
    <text evidence="3">The sequence shown here is derived from an EMBL/GenBank/DDBJ whole genome shotgun (WGS) entry which is preliminary data.</text>
</comment>
<gene>
    <name evidence="3" type="ORF">NDI56_09720</name>
</gene>
<organism evidence="3 4">
    <name type="scientific">Haloarcula saliterrae</name>
    <dbReference type="NCBI Taxonomy" id="2950534"/>
    <lineage>
        <taxon>Archaea</taxon>
        <taxon>Methanobacteriati</taxon>
        <taxon>Methanobacteriota</taxon>
        <taxon>Stenosarchaea group</taxon>
        <taxon>Halobacteria</taxon>
        <taxon>Halobacteriales</taxon>
        <taxon>Haloarculaceae</taxon>
        <taxon>Haloarcula</taxon>
    </lineage>
</organism>
<sequence>MSDRTVERTRDADAEGSTDTDTAASTAASADLLSDSGSETAEESTGSYFSVRALLVAFGAIGIGMTLGSLIPIVPFTAFAGIPVGSFLHGLLDSERRYAETAVAGGLLSGLAVVTSLLPMLLAGLDGTRLFVIAAAAGMVLAVLGHYFGRDLRDGLTRDL</sequence>
<feature type="compositionally biased region" description="Basic and acidic residues" evidence="1">
    <location>
        <begin position="1"/>
        <end position="13"/>
    </location>
</feature>
<evidence type="ECO:0000256" key="1">
    <source>
        <dbReference type="SAM" id="MobiDB-lite"/>
    </source>
</evidence>
<feature type="transmembrane region" description="Helical" evidence="2">
    <location>
        <begin position="54"/>
        <end position="82"/>
    </location>
</feature>
<feature type="transmembrane region" description="Helical" evidence="2">
    <location>
        <begin position="130"/>
        <end position="149"/>
    </location>
</feature>
<reference evidence="3 4" key="1">
    <citation type="submission" date="2022-06" db="EMBL/GenBank/DDBJ databases">
        <title>Haloarcula sp. a new haloarchaeum isolate from saline soil.</title>
        <authorList>
            <person name="Strakova D."/>
            <person name="Galisteo C."/>
            <person name="Sanchez-Porro C."/>
            <person name="Ventosa A."/>
        </authorList>
    </citation>
    <scope>NUCLEOTIDE SEQUENCE [LARGE SCALE GENOMIC DNA]</scope>
    <source>
        <strain evidence="3 4">S1CR25-12</strain>
    </source>
</reference>
<feature type="compositionally biased region" description="Low complexity" evidence="1">
    <location>
        <begin position="15"/>
        <end position="39"/>
    </location>
</feature>
<keyword evidence="2" id="KW-0812">Transmembrane</keyword>
<feature type="transmembrane region" description="Helical" evidence="2">
    <location>
        <begin position="102"/>
        <end position="123"/>
    </location>
</feature>
<accession>A0ABU2FCL7</accession>
<keyword evidence="2" id="KW-1133">Transmembrane helix</keyword>
<dbReference type="Proteomes" id="UP001259659">
    <property type="component" value="Unassembled WGS sequence"/>
</dbReference>
<keyword evidence="4" id="KW-1185">Reference proteome</keyword>
<name>A0ABU2FCL7_9EURY</name>
<evidence type="ECO:0000313" key="4">
    <source>
        <dbReference type="Proteomes" id="UP001259659"/>
    </source>
</evidence>
<dbReference type="EMBL" id="JAMQON010000002">
    <property type="protein sequence ID" value="MDS0259668.1"/>
    <property type="molecule type" value="Genomic_DNA"/>
</dbReference>
<protein>
    <recommendedName>
        <fullName evidence="5">DUF456 domain-containing protein</fullName>
    </recommendedName>
</protein>